<keyword evidence="7" id="KW-1185">Reference proteome</keyword>
<dbReference type="Pfam" id="PF00293">
    <property type="entry name" value="NUDIX"/>
    <property type="match status" value="1"/>
</dbReference>
<dbReference type="STRING" id="1210086.GCA_001613105_04078"/>
<evidence type="ECO:0000256" key="3">
    <source>
        <dbReference type="ARBA" id="ARBA00022801"/>
    </source>
</evidence>
<dbReference type="InterPro" id="IPR020476">
    <property type="entry name" value="Nudix_hydrolase"/>
</dbReference>
<proteinExistence type="inferred from homology"/>
<dbReference type="Gene3D" id="3.90.79.10">
    <property type="entry name" value="Nucleoside Triphosphate Pyrophosphohydrolase"/>
    <property type="match status" value="1"/>
</dbReference>
<evidence type="ECO:0000256" key="2">
    <source>
        <dbReference type="ARBA" id="ARBA00005582"/>
    </source>
</evidence>
<accession>A0A370I8K2</accession>
<protein>
    <submittedName>
        <fullName evidence="6">ADP-ribose pyrophosphatase YjhB (NUDIX family)</fullName>
    </submittedName>
</protein>
<dbReference type="PANTHER" id="PTHR43046:SF16">
    <property type="entry name" value="ADP-RIBOSE PYROPHOSPHATASE YJHB-RELATED"/>
    <property type="match status" value="1"/>
</dbReference>
<dbReference type="PROSITE" id="PS51462">
    <property type="entry name" value="NUDIX"/>
    <property type="match status" value="1"/>
</dbReference>
<dbReference type="EMBL" id="QQBC01000005">
    <property type="protein sequence ID" value="RDI65714.1"/>
    <property type="molecule type" value="Genomic_DNA"/>
</dbReference>
<dbReference type="InterPro" id="IPR020084">
    <property type="entry name" value="NUDIX_hydrolase_CS"/>
</dbReference>
<comment type="cofactor">
    <cofactor evidence="1">
        <name>Mg(2+)</name>
        <dbReference type="ChEBI" id="CHEBI:18420"/>
    </cofactor>
</comment>
<evidence type="ECO:0000313" key="7">
    <source>
        <dbReference type="Proteomes" id="UP000254869"/>
    </source>
</evidence>
<evidence type="ECO:0000256" key="4">
    <source>
        <dbReference type="RuleBase" id="RU003476"/>
    </source>
</evidence>
<evidence type="ECO:0000259" key="5">
    <source>
        <dbReference type="PROSITE" id="PS51462"/>
    </source>
</evidence>
<organism evidence="6 7">
    <name type="scientific">Nocardia pseudobrasiliensis</name>
    <dbReference type="NCBI Taxonomy" id="45979"/>
    <lineage>
        <taxon>Bacteria</taxon>
        <taxon>Bacillati</taxon>
        <taxon>Actinomycetota</taxon>
        <taxon>Actinomycetes</taxon>
        <taxon>Mycobacteriales</taxon>
        <taxon>Nocardiaceae</taxon>
        <taxon>Nocardia</taxon>
    </lineage>
</organism>
<dbReference type="GO" id="GO:0016787">
    <property type="term" value="F:hydrolase activity"/>
    <property type="evidence" value="ECO:0007669"/>
    <property type="project" value="UniProtKB-KW"/>
</dbReference>
<keyword evidence="3 4" id="KW-0378">Hydrolase</keyword>
<name>A0A370I8K2_9NOCA</name>
<comment type="similarity">
    <text evidence="2 4">Belongs to the Nudix hydrolase family.</text>
</comment>
<comment type="caution">
    <text evidence="6">The sequence shown here is derived from an EMBL/GenBank/DDBJ whole genome shotgun (WGS) entry which is preliminary data.</text>
</comment>
<dbReference type="PANTHER" id="PTHR43046">
    <property type="entry name" value="GDP-MANNOSE MANNOSYL HYDROLASE"/>
    <property type="match status" value="1"/>
</dbReference>
<dbReference type="PROSITE" id="PS00893">
    <property type="entry name" value="NUDIX_BOX"/>
    <property type="match status" value="1"/>
</dbReference>
<dbReference type="SUPFAM" id="SSF55811">
    <property type="entry name" value="Nudix"/>
    <property type="match status" value="1"/>
</dbReference>
<evidence type="ECO:0000313" key="6">
    <source>
        <dbReference type="EMBL" id="RDI65714.1"/>
    </source>
</evidence>
<dbReference type="RefSeq" id="WP_067999912.1">
    <property type="nucleotide sequence ID" value="NZ_QQBC01000005.1"/>
</dbReference>
<dbReference type="InterPro" id="IPR015797">
    <property type="entry name" value="NUDIX_hydrolase-like_dom_sf"/>
</dbReference>
<evidence type="ECO:0000256" key="1">
    <source>
        <dbReference type="ARBA" id="ARBA00001946"/>
    </source>
</evidence>
<dbReference type="InterPro" id="IPR000086">
    <property type="entry name" value="NUDIX_hydrolase_dom"/>
</dbReference>
<feature type="domain" description="Nudix hydrolase" evidence="5">
    <location>
        <begin position="3"/>
        <end position="134"/>
    </location>
</feature>
<sequence length="148" mass="16449">MAARHLIDAHVLLTRNNHLLLSQRGGQDEFTTRWHLPSGKLDPAEPLTQAAAREAYEEVGLTINPSDLQAIHITHITGSGHEPRLGIFFHATHWQGNPTNKEPDKCPALQWVSFDELHTMDIIEYAATGIRAFLSGATASFSEYGWPT</sequence>
<dbReference type="AlphaFoldDB" id="A0A370I8K2"/>
<gene>
    <name evidence="6" type="ORF">DFR76_10529</name>
</gene>
<dbReference type="PRINTS" id="PR00502">
    <property type="entry name" value="NUDIXFAMILY"/>
</dbReference>
<dbReference type="Proteomes" id="UP000254869">
    <property type="component" value="Unassembled WGS sequence"/>
</dbReference>
<reference evidence="6 7" key="1">
    <citation type="submission" date="2018-07" db="EMBL/GenBank/DDBJ databases">
        <title>Genomic Encyclopedia of Type Strains, Phase IV (KMG-IV): sequencing the most valuable type-strain genomes for metagenomic binning, comparative biology and taxonomic classification.</title>
        <authorList>
            <person name="Goeker M."/>
        </authorList>
    </citation>
    <scope>NUCLEOTIDE SEQUENCE [LARGE SCALE GENOMIC DNA]</scope>
    <source>
        <strain evidence="6 7">DSM 44290</strain>
    </source>
</reference>